<evidence type="ECO:0000313" key="6">
    <source>
        <dbReference type="Proteomes" id="UP000274429"/>
    </source>
</evidence>
<keyword evidence="2" id="KW-0963">Cytoplasm</keyword>
<feature type="compositionally biased region" description="Basic and acidic residues" evidence="3">
    <location>
        <begin position="29"/>
        <end position="51"/>
    </location>
</feature>
<accession>A0A0R3X9K6</accession>
<sequence length="221" mass="25092">MNFKESAESLKPLTDEEKRAQMRRLEEAMLQRKKKREEEDRQKCLSEEKNRRLQGKATQSAKALFREELMRREAEQLKKDRAEDKAYRDKLLADVAAERAERAAKQKGIVSKTAFTTVPSLSGATSLDPAECRLQIRTPIGEPLRGTFKSSESLGAVVLYVSQNWPMDPDGTMRMSIDSQEITLQTTFPNRKFGKDDVSKSLDELGLCPTAVLMARRNVPI</sequence>
<evidence type="ECO:0000256" key="3">
    <source>
        <dbReference type="SAM" id="MobiDB-lite"/>
    </source>
</evidence>
<keyword evidence="6" id="KW-1185">Reference proteome</keyword>
<dbReference type="Gene3D" id="3.10.20.90">
    <property type="entry name" value="Phosphatidylinositol 3-kinase Catalytic Subunit, Chain A, domain 1"/>
    <property type="match status" value="1"/>
</dbReference>
<reference evidence="5 6" key="2">
    <citation type="submission" date="2018-11" db="EMBL/GenBank/DDBJ databases">
        <authorList>
            <consortium name="Pathogen Informatics"/>
        </authorList>
    </citation>
    <scope>NUCLEOTIDE SEQUENCE [LARGE SCALE GENOMIC DNA]</scope>
</reference>
<protein>
    <submittedName>
        <fullName evidence="7">UBX domain-containing protein</fullName>
    </submittedName>
</protein>
<dbReference type="WBParaSite" id="TTAC_0001023101-mRNA-1">
    <property type="protein sequence ID" value="TTAC_0001023101-mRNA-1"/>
    <property type="gene ID" value="TTAC_0001023101"/>
</dbReference>
<name>A0A0R3X9K6_HYDTA</name>
<feature type="domain" description="UBX" evidence="4">
    <location>
        <begin position="127"/>
        <end position="215"/>
    </location>
</feature>
<dbReference type="InterPro" id="IPR001012">
    <property type="entry name" value="UBX_dom"/>
</dbReference>
<evidence type="ECO:0000313" key="7">
    <source>
        <dbReference type="WBParaSite" id="TTAC_0001023101-mRNA-1"/>
    </source>
</evidence>
<dbReference type="GO" id="GO:0005737">
    <property type="term" value="C:cytoplasm"/>
    <property type="evidence" value="ECO:0007669"/>
    <property type="project" value="UniProtKB-SubCell"/>
</dbReference>
<dbReference type="GO" id="GO:0036435">
    <property type="term" value="F:K48-linked polyubiquitin modification-dependent protein binding"/>
    <property type="evidence" value="ECO:0007669"/>
    <property type="project" value="TreeGrafter"/>
</dbReference>
<evidence type="ECO:0000259" key="4">
    <source>
        <dbReference type="PROSITE" id="PS50033"/>
    </source>
</evidence>
<evidence type="ECO:0000256" key="1">
    <source>
        <dbReference type="ARBA" id="ARBA00004496"/>
    </source>
</evidence>
<dbReference type="STRING" id="6205.A0A0R3X9K6"/>
<dbReference type="GO" id="GO:0005634">
    <property type="term" value="C:nucleus"/>
    <property type="evidence" value="ECO:0007669"/>
    <property type="project" value="TreeGrafter"/>
</dbReference>
<dbReference type="PANTHER" id="PTHR46340:SF1">
    <property type="entry name" value="UBX DOMAIN-CONTAINING PROTEIN 1"/>
    <property type="match status" value="1"/>
</dbReference>
<evidence type="ECO:0000313" key="5">
    <source>
        <dbReference type="EMBL" id="VDM35196.1"/>
    </source>
</evidence>
<dbReference type="GO" id="GO:0031397">
    <property type="term" value="P:negative regulation of protein ubiquitination"/>
    <property type="evidence" value="ECO:0007669"/>
    <property type="project" value="TreeGrafter"/>
</dbReference>
<reference evidence="7" key="1">
    <citation type="submission" date="2017-02" db="UniProtKB">
        <authorList>
            <consortium name="WormBaseParasite"/>
        </authorList>
    </citation>
    <scope>IDENTIFICATION</scope>
</reference>
<dbReference type="SUPFAM" id="SSF54236">
    <property type="entry name" value="Ubiquitin-like"/>
    <property type="match status" value="1"/>
</dbReference>
<gene>
    <name evidence="5" type="ORF">TTAC_LOCUS10216</name>
</gene>
<dbReference type="EMBL" id="UYWX01021433">
    <property type="protein sequence ID" value="VDM35196.1"/>
    <property type="molecule type" value="Genomic_DNA"/>
</dbReference>
<dbReference type="PROSITE" id="PS50033">
    <property type="entry name" value="UBX"/>
    <property type="match status" value="1"/>
</dbReference>
<dbReference type="PANTHER" id="PTHR46340">
    <property type="entry name" value="UBX DOMAIN-CONTAINING PROTEIN 1"/>
    <property type="match status" value="1"/>
</dbReference>
<dbReference type="OrthoDB" id="10254930at2759"/>
<dbReference type="GO" id="GO:0032435">
    <property type="term" value="P:negative regulation of proteasomal ubiquitin-dependent protein catabolic process"/>
    <property type="evidence" value="ECO:0007669"/>
    <property type="project" value="TreeGrafter"/>
</dbReference>
<dbReference type="GO" id="GO:1903094">
    <property type="term" value="P:negative regulation of protein K48-linked deubiquitination"/>
    <property type="evidence" value="ECO:0007669"/>
    <property type="project" value="TreeGrafter"/>
</dbReference>
<proteinExistence type="predicted"/>
<comment type="subcellular location">
    <subcellularLocation>
        <location evidence="1">Cytoplasm</location>
    </subcellularLocation>
</comment>
<dbReference type="SMART" id="SM00166">
    <property type="entry name" value="UBX"/>
    <property type="match status" value="1"/>
</dbReference>
<dbReference type="Proteomes" id="UP000274429">
    <property type="component" value="Unassembled WGS sequence"/>
</dbReference>
<organism evidence="7">
    <name type="scientific">Hydatigena taeniaeformis</name>
    <name type="common">Feline tapeworm</name>
    <name type="synonym">Taenia taeniaeformis</name>
    <dbReference type="NCBI Taxonomy" id="6205"/>
    <lineage>
        <taxon>Eukaryota</taxon>
        <taxon>Metazoa</taxon>
        <taxon>Spiralia</taxon>
        <taxon>Lophotrochozoa</taxon>
        <taxon>Platyhelminthes</taxon>
        <taxon>Cestoda</taxon>
        <taxon>Eucestoda</taxon>
        <taxon>Cyclophyllidea</taxon>
        <taxon>Taeniidae</taxon>
        <taxon>Hydatigera</taxon>
    </lineage>
</organism>
<feature type="region of interest" description="Disordered" evidence="3">
    <location>
        <begin position="29"/>
        <end position="59"/>
    </location>
</feature>
<evidence type="ECO:0000256" key="2">
    <source>
        <dbReference type="ARBA" id="ARBA00022490"/>
    </source>
</evidence>
<dbReference type="Pfam" id="PF00789">
    <property type="entry name" value="UBX"/>
    <property type="match status" value="1"/>
</dbReference>
<dbReference type="AlphaFoldDB" id="A0A0R3X9K6"/>
<dbReference type="InterPro" id="IPR029071">
    <property type="entry name" value="Ubiquitin-like_domsf"/>
</dbReference>